<keyword evidence="2" id="KW-1185">Reference proteome</keyword>
<reference evidence="1 2" key="1">
    <citation type="submission" date="2022-01" db="EMBL/GenBank/DDBJ databases">
        <authorList>
            <person name="Xiong W."/>
            <person name="Schranz E."/>
        </authorList>
    </citation>
    <scope>NUCLEOTIDE SEQUENCE [LARGE SCALE GENOMIC DNA]</scope>
</reference>
<sequence length="77" mass="8603">MFVSFCCDLIGRGSGGVAMNPKSIVKINVADYATPNIEVVNYIIKRTFAIHRQTTGWNYNNLPVDMIIFIQTICSAF</sequence>
<organism evidence="1 2">
    <name type="scientific">Lactuca virosa</name>
    <dbReference type="NCBI Taxonomy" id="75947"/>
    <lineage>
        <taxon>Eukaryota</taxon>
        <taxon>Viridiplantae</taxon>
        <taxon>Streptophyta</taxon>
        <taxon>Embryophyta</taxon>
        <taxon>Tracheophyta</taxon>
        <taxon>Spermatophyta</taxon>
        <taxon>Magnoliopsida</taxon>
        <taxon>eudicotyledons</taxon>
        <taxon>Gunneridae</taxon>
        <taxon>Pentapetalae</taxon>
        <taxon>asterids</taxon>
        <taxon>campanulids</taxon>
        <taxon>Asterales</taxon>
        <taxon>Asteraceae</taxon>
        <taxon>Cichorioideae</taxon>
        <taxon>Cichorieae</taxon>
        <taxon>Lactucinae</taxon>
        <taxon>Lactuca</taxon>
    </lineage>
</organism>
<gene>
    <name evidence="1" type="ORF">LVIROSA_LOCUS26754</name>
</gene>
<comment type="caution">
    <text evidence="1">The sequence shown here is derived from an EMBL/GenBank/DDBJ whole genome shotgun (WGS) entry which is preliminary data.</text>
</comment>
<dbReference type="Proteomes" id="UP001157418">
    <property type="component" value="Unassembled WGS sequence"/>
</dbReference>
<name>A0AAU9NSH6_9ASTR</name>
<protein>
    <submittedName>
        <fullName evidence="1">Uncharacterized protein</fullName>
    </submittedName>
</protein>
<accession>A0AAU9NSH6</accession>
<evidence type="ECO:0000313" key="2">
    <source>
        <dbReference type="Proteomes" id="UP001157418"/>
    </source>
</evidence>
<proteinExistence type="predicted"/>
<dbReference type="AlphaFoldDB" id="A0AAU9NSH6"/>
<dbReference type="EMBL" id="CAKMRJ010005412">
    <property type="protein sequence ID" value="CAH1440634.1"/>
    <property type="molecule type" value="Genomic_DNA"/>
</dbReference>
<evidence type="ECO:0000313" key="1">
    <source>
        <dbReference type="EMBL" id="CAH1440634.1"/>
    </source>
</evidence>